<dbReference type="AlphaFoldDB" id="A0A1I7Z8X5"/>
<dbReference type="Proteomes" id="UP000095287">
    <property type="component" value="Unplaced"/>
</dbReference>
<evidence type="ECO:0000313" key="2">
    <source>
        <dbReference type="WBParaSite" id="L893_g24004.t1"/>
    </source>
</evidence>
<dbReference type="WBParaSite" id="L893_g24004.t1">
    <property type="protein sequence ID" value="L893_g24004.t1"/>
    <property type="gene ID" value="L893_g24004"/>
</dbReference>
<organism evidence="1 2">
    <name type="scientific">Steinernema glaseri</name>
    <dbReference type="NCBI Taxonomy" id="37863"/>
    <lineage>
        <taxon>Eukaryota</taxon>
        <taxon>Metazoa</taxon>
        <taxon>Ecdysozoa</taxon>
        <taxon>Nematoda</taxon>
        <taxon>Chromadorea</taxon>
        <taxon>Rhabditida</taxon>
        <taxon>Tylenchina</taxon>
        <taxon>Panagrolaimomorpha</taxon>
        <taxon>Strongyloidoidea</taxon>
        <taxon>Steinernematidae</taxon>
        <taxon>Steinernema</taxon>
    </lineage>
</organism>
<proteinExistence type="predicted"/>
<sequence>MDGVPVLFIEEVCRHFSTNDASALEELPFWKHVSRRLFNGRRRVNCGFYCRSDMPDVLVKLWVTGKDIKLEELLSLPNADIVYMCVSLNDSRIPEDILTPSYAAHLLKFCSKQRFSIPLRFASYEPPRTIANFPILTNFLMSLPRIHSINFDDWSLVEAVAGKAAERGTLRELSMLSLVEDPIAYKDILRTFSRCRTLKLFRYYNLIKPNLELSDEEKAHYRMKKPKEHVIDFIRI</sequence>
<name>A0A1I7Z8X5_9BILA</name>
<evidence type="ECO:0000313" key="1">
    <source>
        <dbReference type="Proteomes" id="UP000095287"/>
    </source>
</evidence>
<reference evidence="2" key="1">
    <citation type="submission" date="2016-11" db="UniProtKB">
        <authorList>
            <consortium name="WormBaseParasite"/>
        </authorList>
    </citation>
    <scope>IDENTIFICATION</scope>
</reference>
<keyword evidence="1" id="KW-1185">Reference proteome</keyword>
<accession>A0A1I7Z8X5</accession>
<protein>
    <submittedName>
        <fullName evidence="2">FBD domain-containing protein</fullName>
    </submittedName>
</protein>